<sequence length="140" mass="15770">MAEAAGGILGNLIGGYFLMKTLPRTMFLLFAILISAQLAISLRIREESLDLPQLPYDSLIRKPIFESIKKQFSELQMGIQKESIARPLIWIVASIAMVPSSAIKHNVQLMYAFSLLLDLVFVRQINVRLGIPMRCLSFVF</sequence>
<keyword evidence="4" id="KW-1133">Transmembrane helix</keyword>
<reference evidence="6 7" key="1">
    <citation type="submission" date="2018-10" db="EMBL/GenBank/DDBJ databases">
        <title>A high-quality apple genome assembly.</title>
        <authorList>
            <person name="Hu J."/>
        </authorList>
    </citation>
    <scope>NUCLEOTIDE SEQUENCE [LARGE SCALE GENOMIC DNA]</scope>
    <source>
        <strain evidence="7">cv. HFTH1</strain>
        <tissue evidence="6">Young leaf</tissue>
    </source>
</reference>
<protein>
    <submittedName>
        <fullName evidence="6">Uncharacterized protein</fullName>
    </submittedName>
</protein>
<dbReference type="EMBL" id="RDQH01000333">
    <property type="protein sequence ID" value="RXH93847.1"/>
    <property type="molecule type" value="Genomic_DNA"/>
</dbReference>
<keyword evidence="5" id="KW-0472">Membrane</keyword>
<organism evidence="6 7">
    <name type="scientific">Malus domestica</name>
    <name type="common">Apple</name>
    <name type="synonym">Pyrus malus</name>
    <dbReference type="NCBI Taxonomy" id="3750"/>
    <lineage>
        <taxon>Eukaryota</taxon>
        <taxon>Viridiplantae</taxon>
        <taxon>Streptophyta</taxon>
        <taxon>Embryophyta</taxon>
        <taxon>Tracheophyta</taxon>
        <taxon>Spermatophyta</taxon>
        <taxon>Magnoliopsida</taxon>
        <taxon>eudicotyledons</taxon>
        <taxon>Gunneridae</taxon>
        <taxon>Pentapetalae</taxon>
        <taxon>rosids</taxon>
        <taxon>fabids</taxon>
        <taxon>Rosales</taxon>
        <taxon>Rosaceae</taxon>
        <taxon>Amygdaloideae</taxon>
        <taxon>Maleae</taxon>
        <taxon>Malus</taxon>
    </lineage>
</organism>
<evidence type="ECO:0000256" key="5">
    <source>
        <dbReference type="ARBA" id="ARBA00023136"/>
    </source>
</evidence>
<keyword evidence="2" id="KW-0813">Transport</keyword>
<dbReference type="Pfam" id="PF03092">
    <property type="entry name" value="BT1"/>
    <property type="match status" value="1"/>
</dbReference>
<evidence type="ECO:0000256" key="2">
    <source>
        <dbReference type="ARBA" id="ARBA00022448"/>
    </source>
</evidence>
<dbReference type="PANTHER" id="PTHR31585">
    <property type="entry name" value="FOLATE-BIOPTERIN TRANSPORTER 1, CHLOROPLASTIC"/>
    <property type="match status" value="1"/>
</dbReference>
<evidence type="ECO:0000256" key="1">
    <source>
        <dbReference type="ARBA" id="ARBA00004141"/>
    </source>
</evidence>
<keyword evidence="3" id="KW-0812">Transmembrane</keyword>
<accession>A0A498JGB1</accession>
<dbReference type="InterPro" id="IPR039309">
    <property type="entry name" value="BT1"/>
</dbReference>
<proteinExistence type="predicted"/>
<evidence type="ECO:0000313" key="6">
    <source>
        <dbReference type="EMBL" id="RXH93847.1"/>
    </source>
</evidence>
<name>A0A498JGB1_MALDO</name>
<dbReference type="AlphaFoldDB" id="A0A498JGB1"/>
<gene>
    <name evidence="6" type="ORF">DVH24_015914</name>
</gene>
<dbReference type="Proteomes" id="UP000290289">
    <property type="component" value="Chromosome 7"/>
</dbReference>
<dbReference type="PANTHER" id="PTHR31585:SF12">
    <property type="entry name" value="FOLATE-BIOPTERIN TRANSPORTER 9, CHLOROPLASTIC-RELATED"/>
    <property type="match status" value="1"/>
</dbReference>
<dbReference type="GO" id="GO:0016020">
    <property type="term" value="C:membrane"/>
    <property type="evidence" value="ECO:0007669"/>
    <property type="project" value="UniProtKB-SubCell"/>
</dbReference>
<keyword evidence="7" id="KW-1185">Reference proteome</keyword>
<evidence type="ECO:0000256" key="3">
    <source>
        <dbReference type="ARBA" id="ARBA00022692"/>
    </source>
</evidence>
<evidence type="ECO:0000313" key="7">
    <source>
        <dbReference type="Proteomes" id="UP000290289"/>
    </source>
</evidence>
<comment type="subcellular location">
    <subcellularLocation>
        <location evidence="1">Membrane</location>
        <topology evidence="1">Multi-pass membrane protein</topology>
    </subcellularLocation>
</comment>
<evidence type="ECO:0000256" key="4">
    <source>
        <dbReference type="ARBA" id="ARBA00022989"/>
    </source>
</evidence>
<comment type="caution">
    <text evidence="6">The sequence shown here is derived from an EMBL/GenBank/DDBJ whole genome shotgun (WGS) entry which is preliminary data.</text>
</comment>